<dbReference type="AlphaFoldDB" id="A0A8J2XTT5"/>
<dbReference type="EMBL" id="BMJC01000003">
    <property type="protein sequence ID" value="GGB02048.1"/>
    <property type="molecule type" value="Genomic_DNA"/>
</dbReference>
<evidence type="ECO:0000313" key="1">
    <source>
        <dbReference type="EMBL" id="GGB02048.1"/>
    </source>
</evidence>
<protein>
    <submittedName>
        <fullName evidence="1">Uncharacterized protein</fullName>
    </submittedName>
</protein>
<name>A0A8J2XTT5_9BACT</name>
<proteinExistence type="predicted"/>
<comment type="caution">
    <text evidence="1">The sequence shown here is derived from an EMBL/GenBank/DDBJ whole genome shotgun (WGS) entry which is preliminary data.</text>
</comment>
<reference evidence="1" key="1">
    <citation type="journal article" date="2014" name="Int. J. Syst. Evol. Microbiol.">
        <title>Complete genome sequence of Corynebacterium casei LMG S-19264T (=DSM 44701T), isolated from a smear-ripened cheese.</title>
        <authorList>
            <consortium name="US DOE Joint Genome Institute (JGI-PGF)"/>
            <person name="Walter F."/>
            <person name="Albersmeier A."/>
            <person name="Kalinowski J."/>
            <person name="Ruckert C."/>
        </authorList>
    </citation>
    <scope>NUCLEOTIDE SEQUENCE</scope>
    <source>
        <strain evidence="1">CGMCC 1.15448</strain>
    </source>
</reference>
<reference evidence="1" key="2">
    <citation type="submission" date="2020-09" db="EMBL/GenBank/DDBJ databases">
        <authorList>
            <person name="Sun Q."/>
            <person name="Zhou Y."/>
        </authorList>
    </citation>
    <scope>NUCLEOTIDE SEQUENCE</scope>
    <source>
        <strain evidence="1">CGMCC 1.15448</strain>
    </source>
</reference>
<sequence>MAKDVAMKGCSVGMKNCCHDEHKHIQSDRAQKPVQGWAEWNLTAALVPTPLPAWSEPLVFASAIACPAANGPPLAESVPVFLRNCNFRI</sequence>
<gene>
    <name evidence="1" type="ORF">GCM10011511_26620</name>
</gene>
<keyword evidence="2" id="KW-1185">Reference proteome</keyword>
<organism evidence="1 2">
    <name type="scientific">Puia dinghuensis</name>
    <dbReference type="NCBI Taxonomy" id="1792502"/>
    <lineage>
        <taxon>Bacteria</taxon>
        <taxon>Pseudomonadati</taxon>
        <taxon>Bacteroidota</taxon>
        <taxon>Chitinophagia</taxon>
        <taxon>Chitinophagales</taxon>
        <taxon>Chitinophagaceae</taxon>
        <taxon>Puia</taxon>
    </lineage>
</organism>
<dbReference type="Pfam" id="PF26622">
    <property type="entry name" value="DUF8199"/>
    <property type="match status" value="1"/>
</dbReference>
<dbReference type="InterPro" id="IPR058512">
    <property type="entry name" value="DUF8199"/>
</dbReference>
<accession>A0A8J2XTT5</accession>
<dbReference type="Proteomes" id="UP000607559">
    <property type="component" value="Unassembled WGS sequence"/>
</dbReference>
<evidence type="ECO:0000313" key="2">
    <source>
        <dbReference type="Proteomes" id="UP000607559"/>
    </source>
</evidence>